<dbReference type="SFLD" id="SFLDG01150">
    <property type="entry name" value="Main.1:_Beta-like"/>
    <property type="match status" value="1"/>
</dbReference>
<evidence type="ECO:0000259" key="2">
    <source>
        <dbReference type="PROSITE" id="PS50405"/>
    </source>
</evidence>
<reference evidence="3 4" key="1">
    <citation type="submission" date="2024-05" db="EMBL/GenBank/DDBJ databases">
        <title>Roseateles sp. 2.12 16S ribosomal RNA gene Genome sequencing and assembly.</title>
        <authorList>
            <person name="Woo H."/>
        </authorList>
    </citation>
    <scope>NUCLEOTIDE SEQUENCE [LARGE SCALE GENOMIC DNA]</scope>
    <source>
        <strain evidence="3 4">2.12</strain>
    </source>
</reference>
<gene>
    <name evidence="3" type="ORF">ABDJ40_13740</name>
</gene>
<dbReference type="InterPro" id="IPR010987">
    <property type="entry name" value="Glutathione-S-Trfase_C-like"/>
</dbReference>
<dbReference type="Gene3D" id="3.40.30.10">
    <property type="entry name" value="Glutaredoxin"/>
    <property type="match status" value="1"/>
</dbReference>
<dbReference type="EC" id="2.5.1.18" evidence="3"/>
<dbReference type="Pfam" id="PF02798">
    <property type="entry name" value="GST_N"/>
    <property type="match status" value="1"/>
</dbReference>
<organism evidence="3 4">
    <name type="scientific">Roseateles flavus</name>
    <dbReference type="NCBI Taxonomy" id="3149041"/>
    <lineage>
        <taxon>Bacteria</taxon>
        <taxon>Pseudomonadati</taxon>
        <taxon>Pseudomonadota</taxon>
        <taxon>Betaproteobacteria</taxon>
        <taxon>Burkholderiales</taxon>
        <taxon>Sphaerotilaceae</taxon>
        <taxon>Roseateles</taxon>
    </lineage>
</organism>
<keyword evidence="3" id="KW-0808">Transferase</keyword>
<evidence type="ECO:0000313" key="4">
    <source>
        <dbReference type="Proteomes" id="UP001462640"/>
    </source>
</evidence>
<dbReference type="SUPFAM" id="SSF52833">
    <property type="entry name" value="Thioredoxin-like"/>
    <property type="match status" value="1"/>
</dbReference>
<sequence>MLTVWGRRSSFNVQKVMWLIGELGLAHRHVPLGGDFGGCETAAFERLNPHQRIPVIELDGEVVWESHAILRYLAARRGGEAFWPEDAYRRSLSERWMDWSQSTLEPDLMLGLFWALVRTPEQSRDWPLIRTKLALSAQHLQRLDGILAHQPFLSGGQFGLGDIPAGATLYRYFSMDIARPALPHVAAWYERLCERPAYREHVMVSFEELRGRPDRSALVLNVELP</sequence>
<dbReference type="InterPro" id="IPR036249">
    <property type="entry name" value="Thioredoxin-like_sf"/>
</dbReference>
<dbReference type="CDD" id="cd03047">
    <property type="entry name" value="GST_N_2"/>
    <property type="match status" value="1"/>
</dbReference>
<dbReference type="RefSeq" id="WP_347610589.1">
    <property type="nucleotide sequence ID" value="NZ_JBDPZC010000006.1"/>
</dbReference>
<dbReference type="Pfam" id="PF13410">
    <property type="entry name" value="GST_C_2"/>
    <property type="match status" value="1"/>
</dbReference>
<dbReference type="InterPro" id="IPR004045">
    <property type="entry name" value="Glutathione_S-Trfase_N"/>
</dbReference>
<proteinExistence type="predicted"/>
<evidence type="ECO:0000259" key="1">
    <source>
        <dbReference type="PROSITE" id="PS50404"/>
    </source>
</evidence>
<name>A0ABV0GFL8_9BURK</name>
<dbReference type="GO" id="GO:0004364">
    <property type="term" value="F:glutathione transferase activity"/>
    <property type="evidence" value="ECO:0007669"/>
    <property type="project" value="UniProtKB-EC"/>
</dbReference>
<dbReference type="SUPFAM" id="SSF47616">
    <property type="entry name" value="GST C-terminal domain-like"/>
    <property type="match status" value="1"/>
</dbReference>
<evidence type="ECO:0000313" key="3">
    <source>
        <dbReference type="EMBL" id="MEO3713822.1"/>
    </source>
</evidence>
<dbReference type="EMBL" id="JBDPZC010000006">
    <property type="protein sequence ID" value="MEO3713822.1"/>
    <property type="molecule type" value="Genomic_DNA"/>
</dbReference>
<accession>A0ABV0GFL8</accession>
<protein>
    <submittedName>
        <fullName evidence="3">Glutathione S-transferase</fullName>
        <ecNumber evidence="3">2.5.1.18</ecNumber>
    </submittedName>
</protein>
<dbReference type="SFLD" id="SFLDG00358">
    <property type="entry name" value="Main_(cytGST)"/>
    <property type="match status" value="1"/>
</dbReference>
<keyword evidence="4" id="KW-1185">Reference proteome</keyword>
<dbReference type="Proteomes" id="UP001462640">
    <property type="component" value="Unassembled WGS sequence"/>
</dbReference>
<dbReference type="PROSITE" id="PS50405">
    <property type="entry name" value="GST_CTER"/>
    <property type="match status" value="1"/>
</dbReference>
<dbReference type="PANTHER" id="PTHR44051:SF19">
    <property type="entry name" value="DISULFIDE-BOND OXIDOREDUCTASE YFCG"/>
    <property type="match status" value="1"/>
</dbReference>
<feature type="domain" description="GST N-terminal" evidence="1">
    <location>
        <begin position="1"/>
        <end position="81"/>
    </location>
</feature>
<dbReference type="InterPro" id="IPR040079">
    <property type="entry name" value="Glutathione_S-Trfase"/>
</dbReference>
<dbReference type="SFLD" id="SFLDS00019">
    <property type="entry name" value="Glutathione_Transferase_(cytos"/>
    <property type="match status" value="1"/>
</dbReference>
<dbReference type="PANTHER" id="PTHR44051">
    <property type="entry name" value="GLUTATHIONE S-TRANSFERASE-RELATED"/>
    <property type="match status" value="1"/>
</dbReference>
<dbReference type="InterPro" id="IPR036282">
    <property type="entry name" value="Glutathione-S-Trfase_C_sf"/>
</dbReference>
<dbReference type="Gene3D" id="1.20.1050.10">
    <property type="match status" value="1"/>
</dbReference>
<feature type="domain" description="GST C-terminal" evidence="2">
    <location>
        <begin position="86"/>
        <end position="217"/>
    </location>
</feature>
<comment type="caution">
    <text evidence="3">The sequence shown here is derived from an EMBL/GenBank/DDBJ whole genome shotgun (WGS) entry which is preliminary data.</text>
</comment>
<dbReference type="PROSITE" id="PS50404">
    <property type="entry name" value="GST_NTER"/>
    <property type="match status" value="1"/>
</dbReference>